<keyword evidence="5" id="KW-1185">Reference proteome</keyword>
<accession>F9S7S6</accession>
<dbReference type="PROSITE" id="PS51257">
    <property type="entry name" value="PROKAR_LIPOPROTEIN"/>
    <property type="match status" value="1"/>
</dbReference>
<feature type="domain" description="OmpA-like" evidence="3">
    <location>
        <begin position="77"/>
        <end position="189"/>
    </location>
</feature>
<dbReference type="GO" id="GO:0016020">
    <property type="term" value="C:membrane"/>
    <property type="evidence" value="ECO:0007669"/>
    <property type="project" value="UniProtKB-UniRule"/>
</dbReference>
<dbReference type="SUPFAM" id="SSF103088">
    <property type="entry name" value="OmpA-like"/>
    <property type="match status" value="1"/>
</dbReference>
<organism evidence="4 5">
    <name type="scientific">Vibrio ichthyoenteri ATCC 700023</name>
    <dbReference type="NCBI Taxonomy" id="870968"/>
    <lineage>
        <taxon>Bacteria</taxon>
        <taxon>Pseudomonadati</taxon>
        <taxon>Pseudomonadota</taxon>
        <taxon>Gammaproteobacteria</taxon>
        <taxon>Vibrionales</taxon>
        <taxon>Vibrionaceae</taxon>
        <taxon>Vibrio</taxon>
    </lineage>
</organism>
<keyword evidence="1" id="KW-0472">Membrane</keyword>
<evidence type="ECO:0000313" key="5">
    <source>
        <dbReference type="Proteomes" id="UP000004605"/>
    </source>
</evidence>
<dbReference type="Gene3D" id="3.30.1330.60">
    <property type="entry name" value="OmpA-like domain"/>
    <property type="match status" value="1"/>
</dbReference>
<reference evidence="4 5" key="1">
    <citation type="journal article" date="2012" name="Int. J. Syst. Evol. Microbiol.">
        <title>Vibrio caribbeanicus sp. nov., isolated from the marine sponge Scleritoderma cyanea.</title>
        <authorList>
            <person name="Hoffmann M."/>
            <person name="Monday S.R."/>
            <person name="Allard M.W."/>
            <person name="Strain E.A."/>
            <person name="Whittaker P."/>
            <person name="Naum M."/>
            <person name="McCarthy P.J."/>
            <person name="Lopez J.V."/>
            <person name="Fischer M."/>
            <person name="Brown E.W."/>
        </authorList>
    </citation>
    <scope>NUCLEOTIDE SEQUENCE [LARGE SCALE GENOMIC DNA]</scope>
    <source>
        <strain evidence="4 5">ATCC 700023</strain>
    </source>
</reference>
<dbReference type="PROSITE" id="PS51123">
    <property type="entry name" value="OMPA_2"/>
    <property type="match status" value="1"/>
</dbReference>
<dbReference type="Pfam" id="PF00691">
    <property type="entry name" value="OmpA"/>
    <property type="match status" value="1"/>
</dbReference>
<feature type="chain" id="PRO_5003393672" evidence="2">
    <location>
        <begin position="21"/>
        <end position="192"/>
    </location>
</feature>
<gene>
    <name evidence="4" type="ORF">VII00023_20567</name>
</gene>
<dbReference type="InterPro" id="IPR036737">
    <property type="entry name" value="OmpA-like_sf"/>
</dbReference>
<protein>
    <submittedName>
        <fullName evidence="4">Outer membrane protein</fullName>
    </submittedName>
</protein>
<dbReference type="Proteomes" id="UP000004605">
    <property type="component" value="Unassembled WGS sequence"/>
</dbReference>
<dbReference type="EMBL" id="AFWF01000303">
    <property type="protein sequence ID" value="EGU30976.1"/>
    <property type="molecule type" value="Genomic_DNA"/>
</dbReference>
<dbReference type="AlphaFoldDB" id="F9S7S6"/>
<keyword evidence="2" id="KW-0732">Signal</keyword>
<evidence type="ECO:0000256" key="2">
    <source>
        <dbReference type="SAM" id="SignalP"/>
    </source>
</evidence>
<evidence type="ECO:0000256" key="1">
    <source>
        <dbReference type="PROSITE-ProRule" id="PRU00473"/>
    </source>
</evidence>
<feature type="signal peptide" evidence="2">
    <location>
        <begin position="1"/>
        <end position="20"/>
    </location>
</feature>
<evidence type="ECO:0000259" key="3">
    <source>
        <dbReference type="PROSITE" id="PS51123"/>
    </source>
</evidence>
<dbReference type="InterPro" id="IPR006665">
    <property type="entry name" value="OmpA-like"/>
</dbReference>
<evidence type="ECO:0000313" key="4">
    <source>
        <dbReference type="EMBL" id="EGU30976.1"/>
    </source>
</evidence>
<comment type="caution">
    <text evidence="4">The sequence shown here is derived from an EMBL/GenBank/DDBJ whole genome shotgun (WGS) entry which is preliminary data.</text>
</comment>
<sequence>MYKHILTGSCALLLSACSSAPTPKPIHGENIMVNPEPVERPSELSQEVAMLSLVNAQLNITNSKLDAIMSVTPPPPVPRQEQYDRFVIHYAFNDTTTTLKEIEPILVAAESACRIEINGRTDGYEPTEIEKRVAHARANNIRNELVKYGFEPTMIFTSYLPSGDYAGRNWTDEGRAKNRRAEIDVFTECVDQ</sequence>
<dbReference type="OrthoDB" id="9792521at2"/>
<dbReference type="RefSeq" id="WP_006714534.1">
    <property type="nucleotide sequence ID" value="NZ_AFWF01000303.1"/>
</dbReference>
<proteinExistence type="predicted"/>
<name>F9S7S6_9VIBR</name>